<reference evidence="1" key="1">
    <citation type="submission" date="2019-11" db="UniProtKB">
        <authorList>
            <consortium name="WormBaseParasite"/>
        </authorList>
    </citation>
    <scope>IDENTIFICATION</scope>
</reference>
<protein>
    <submittedName>
        <fullName evidence="1">Ovule protein</fullName>
    </submittedName>
</protein>
<organism evidence="1">
    <name type="scientific">Mesocestoides corti</name>
    <name type="common">Flatworm</name>
    <dbReference type="NCBI Taxonomy" id="53468"/>
    <lineage>
        <taxon>Eukaryota</taxon>
        <taxon>Metazoa</taxon>
        <taxon>Spiralia</taxon>
        <taxon>Lophotrochozoa</taxon>
        <taxon>Platyhelminthes</taxon>
        <taxon>Cestoda</taxon>
        <taxon>Eucestoda</taxon>
        <taxon>Cyclophyllidea</taxon>
        <taxon>Mesocestoididae</taxon>
        <taxon>Mesocestoides</taxon>
    </lineage>
</organism>
<name>A0A5K3FG94_MESCO</name>
<evidence type="ECO:0000313" key="1">
    <source>
        <dbReference type="WBParaSite" id="MCU_007918-RA"/>
    </source>
</evidence>
<dbReference type="WBParaSite" id="MCU_007918-RA">
    <property type="protein sequence ID" value="MCU_007918-RA"/>
    <property type="gene ID" value="MCU_007918"/>
</dbReference>
<dbReference type="AlphaFoldDB" id="A0A5K3FG94"/>
<proteinExistence type="predicted"/>
<sequence length="51" mass="5834">MSNENMVPNELENPHLNLLPGFQKLSMIGSDCKFVHFDRSMCYSLLNVFTA</sequence>
<accession>A0A5K3FG94</accession>